<evidence type="ECO:0000313" key="1">
    <source>
        <dbReference type="EMBL" id="JAE00993.1"/>
    </source>
</evidence>
<sequence>MKNGKYIGFLTYKSLKQLTVQKLCHCLPSLGLKLCALSRYMVCDHHHNYTGWNTQNHPLEEN</sequence>
<proteinExistence type="predicted"/>
<reference evidence="1" key="1">
    <citation type="submission" date="2014-09" db="EMBL/GenBank/DDBJ databases">
        <authorList>
            <person name="Magalhaes I.L.F."/>
            <person name="Oliveira U."/>
            <person name="Santos F.R."/>
            <person name="Vidigal T.H.D.A."/>
            <person name="Brescovit A.D."/>
            <person name="Santos A.J."/>
        </authorList>
    </citation>
    <scope>NUCLEOTIDE SEQUENCE</scope>
    <source>
        <tissue evidence="1">Shoot tissue taken approximately 20 cm above the soil surface</tissue>
    </source>
</reference>
<reference evidence="1" key="2">
    <citation type="journal article" date="2015" name="Data Brief">
        <title>Shoot transcriptome of the giant reed, Arundo donax.</title>
        <authorList>
            <person name="Barrero R.A."/>
            <person name="Guerrero F.D."/>
            <person name="Moolhuijzen P."/>
            <person name="Goolsby J.A."/>
            <person name="Tidwell J."/>
            <person name="Bellgard S.E."/>
            <person name="Bellgard M.I."/>
        </authorList>
    </citation>
    <scope>NUCLEOTIDE SEQUENCE</scope>
    <source>
        <tissue evidence="1">Shoot tissue taken approximately 20 cm above the soil surface</tissue>
    </source>
</reference>
<protein>
    <submittedName>
        <fullName evidence="1">Uncharacterized protein</fullName>
    </submittedName>
</protein>
<name>A0A0A9EY87_ARUDO</name>
<dbReference type="AlphaFoldDB" id="A0A0A9EY87"/>
<accession>A0A0A9EY87</accession>
<dbReference type="EMBL" id="GBRH01196903">
    <property type="protein sequence ID" value="JAE00993.1"/>
    <property type="molecule type" value="Transcribed_RNA"/>
</dbReference>
<organism evidence="1">
    <name type="scientific">Arundo donax</name>
    <name type="common">Giant reed</name>
    <name type="synonym">Donax arundinaceus</name>
    <dbReference type="NCBI Taxonomy" id="35708"/>
    <lineage>
        <taxon>Eukaryota</taxon>
        <taxon>Viridiplantae</taxon>
        <taxon>Streptophyta</taxon>
        <taxon>Embryophyta</taxon>
        <taxon>Tracheophyta</taxon>
        <taxon>Spermatophyta</taxon>
        <taxon>Magnoliopsida</taxon>
        <taxon>Liliopsida</taxon>
        <taxon>Poales</taxon>
        <taxon>Poaceae</taxon>
        <taxon>PACMAD clade</taxon>
        <taxon>Arundinoideae</taxon>
        <taxon>Arundineae</taxon>
        <taxon>Arundo</taxon>
    </lineage>
</organism>